<accession>J3JER5</accession>
<evidence type="ECO:0000313" key="2">
    <source>
        <dbReference type="EMBL" id="EJN58596.1"/>
    </source>
</evidence>
<feature type="compositionally biased region" description="Basic residues" evidence="1">
    <location>
        <begin position="34"/>
        <end position="44"/>
    </location>
</feature>
<reference evidence="2 3" key="1">
    <citation type="journal article" date="2012" name="J. Bacteriol.">
        <title>Draft Genome Sequence of the Extremely Halophilic Archaeon Halogranum salarium B-1T.</title>
        <authorList>
            <person name="Kim K.K."/>
            <person name="Lee K.C."/>
            <person name="Lee J.S."/>
        </authorList>
    </citation>
    <scope>NUCLEOTIDE SEQUENCE [LARGE SCALE GENOMIC DNA]</scope>
    <source>
        <strain evidence="2 3">B-1</strain>
    </source>
</reference>
<evidence type="ECO:0000313" key="3">
    <source>
        <dbReference type="Proteomes" id="UP000007813"/>
    </source>
</evidence>
<dbReference type="AlphaFoldDB" id="J3JER5"/>
<dbReference type="Proteomes" id="UP000007813">
    <property type="component" value="Unassembled WGS sequence"/>
</dbReference>
<dbReference type="EMBL" id="ALJD01000008">
    <property type="protein sequence ID" value="EJN58596.1"/>
    <property type="molecule type" value="Genomic_DNA"/>
</dbReference>
<name>J3JER5_9EURY</name>
<evidence type="ECO:0000256" key="1">
    <source>
        <dbReference type="SAM" id="MobiDB-lite"/>
    </source>
</evidence>
<gene>
    <name evidence="2" type="ORF">HSB1_30740</name>
</gene>
<sequence length="44" mass="4848">MDESLSGAVSLVSVEDARHPTSGAPRRPVCSHRLERKRARTLSM</sequence>
<proteinExistence type="predicted"/>
<comment type="caution">
    <text evidence="2">The sequence shown here is derived from an EMBL/GenBank/DDBJ whole genome shotgun (WGS) entry which is preliminary data.</text>
</comment>
<feature type="region of interest" description="Disordered" evidence="1">
    <location>
        <begin position="1"/>
        <end position="44"/>
    </location>
</feature>
<protein>
    <submittedName>
        <fullName evidence="2">Uncharacterized protein</fullName>
    </submittedName>
</protein>
<organism evidence="2 3">
    <name type="scientific">Halogranum salarium B-1</name>
    <dbReference type="NCBI Taxonomy" id="1210908"/>
    <lineage>
        <taxon>Archaea</taxon>
        <taxon>Methanobacteriati</taxon>
        <taxon>Methanobacteriota</taxon>
        <taxon>Stenosarchaea group</taxon>
        <taxon>Halobacteria</taxon>
        <taxon>Halobacteriales</taxon>
        <taxon>Haloferacaceae</taxon>
    </lineage>
</organism>